<feature type="region of interest" description="Disordered" evidence="1">
    <location>
        <begin position="315"/>
        <end position="346"/>
    </location>
</feature>
<comment type="caution">
    <text evidence="2">The sequence shown here is derived from an EMBL/GenBank/DDBJ whole genome shotgun (WGS) entry which is preliminary data.</text>
</comment>
<dbReference type="Proteomes" id="UP001159363">
    <property type="component" value="Chromosome 3"/>
</dbReference>
<protein>
    <submittedName>
        <fullName evidence="2">Uncharacterized protein</fullName>
    </submittedName>
</protein>
<feature type="region of interest" description="Disordered" evidence="1">
    <location>
        <begin position="231"/>
        <end position="256"/>
    </location>
</feature>
<name>A0ABQ9I1N5_9NEOP</name>
<feature type="compositionally biased region" description="Basic and acidic residues" evidence="1">
    <location>
        <begin position="240"/>
        <end position="250"/>
    </location>
</feature>
<dbReference type="InterPro" id="IPR036397">
    <property type="entry name" value="RNaseH_sf"/>
</dbReference>
<accession>A0ABQ9I1N5</accession>
<dbReference type="EMBL" id="JARBHB010000003">
    <property type="protein sequence ID" value="KAJ8890538.1"/>
    <property type="molecule type" value="Genomic_DNA"/>
</dbReference>
<proteinExistence type="predicted"/>
<reference evidence="2 3" key="1">
    <citation type="submission" date="2023-02" db="EMBL/GenBank/DDBJ databases">
        <title>LHISI_Scaffold_Assembly.</title>
        <authorList>
            <person name="Stuart O.P."/>
            <person name="Cleave R."/>
            <person name="Magrath M.J.L."/>
            <person name="Mikheyev A.S."/>
        </authorList>
    </citation>
    <scope>NUCLEOTIDE SEQUENCE [LARGE SCALE GENOMIC DNA]</scope>
    <source>
        <strain evidence="2">Daus_M_001</strain>
        <tissue evidence="2">Leg muscle</tissue>
    </source>
</reference>
<keyword evidence="3" id="KW-1185">Reference proteome</keyword>
<sequence length="584" mass="65385">MPTLLMVAGVISQCLHDVGRMSHSPGSNDLATIKCPDILCLPHYVLDCDRYLDDQYKVRRYPVVRDGATAAYTTRLSPRQTGIAPVFWHVGLVLDDAAGRRVFSGISRFPHPFIPAVLRTRLASPSSVLKTAMLRVTQISPLPTVRWYKNVRRRGNSLKYKNVRRRGNSLKAACSPLPQECCLVPPTSPPKADIIRYLQPYLVLVQASTRSGAQAATGLVCLISVRCKPYTSDSPTRKRFNGERSGERAGHGTGPPLPIHLRGYTAAAPLPFSSQYPGRRDSRLSPVYRVCIQGCATDMDTPHFKSWCNARQKSDESSTEFERSTAPGAGVKSSYSGSTPSHDTRQIWPSEHRTYLVSPPSADITKLGSCDAGVSGYHMPRCKHANWHKLHSRHYSIANLRRTLKKAVHNGKVARKKPYICKIKRRKRLKFAKDYQYFGGKKLWFADERTFNVHDSDRQIVWRKLNQELATNNLRETIKLSGMELCVSFCCGVICAAFHRQREIKKVIMRSELQIHDGVSSSCVHAFTCRRLCYVNVTAKVAQLVLSPLVHSCRQMILNTGTRVSFGSGFRPQNTCLPLHVGLA</sequence>
<evidence type="ECO:0000313" key="2">
    <source>
        <dbReference type="EMBL" id="KAJ8890538.1"/>
    </source>
</evidence>
<evidence type="ECO:0000256" key="1">
    <source>
        <dbReference type="SAM" id="MobiDB-lite"/>
    </source>
</evidence>
<gene>
    <name evidence="2" type="ORF">PR048_010047</name>
</gene>
<evidence type="ECO:0000313" key="3">
    <source>
        <dbReference type="Proteomes" id="UP001159363"/>
    </source>
</evidence>
<organism evidence="2 3">
    <name type="scientific">Dryococelus australis</name>
    <dbReference type="NCBI Taxonomy" id="614101"/>
    <lineage>
        <taxon>Eukaryota</taxon>
        <taxon>Metazoa</taxon>
        <taxon>Ecdysozoa</taxon>
        <taxon>Arthropoda</taxon>
        <taxon>Hexapoda</taxon>
        <taxon>Insecta</taxon>
        <taxon>Pterygota</taxon>
        <taxon>Neoptera</taxon>
        <taxon>Polyneoptera</taxon>
        <taxon>Phasmatodea</taxon>
        <taxon>Verophasmatodea</taxon>
        <taxon>Anareolatae</taxon>
        <taxon>Phasmatidae</taxon>
        <taxon>Eurycanthinae</taxon>
        <taxon>Dryococelus</taxon>
    </lineage>
</organism>
<dbReference type="Gene3D" id="3.30.420.10">
    <property type="entry name" value="Ribonuclease H-like superfamily/Ribonuclease H"/>
    <property type="match status" value="1"/>
</dbReference>